<dbReference type="GO" id="GO:0016020">
    <property type="term" value="C:membrane"/>
    <property type="evidence" value="ECO:0007669"/>
    <property type="project" value="UniProtKB-SubCell"/>
</dbReference>
<dbReference type="AlphaFoldDB" id="A0AAN7SSD6"/>
<keyword evidence="5" id="KW-0963">Cytoplasm</keyword>
<feature type="domain" description="Methyltransferase" evidence="19">
    <location>
        <begin position="484"/>
        <end position="607"/>
    </location>
</feature>
<dbReference type="InterPro" id="IPR025714">
    <property type="entry name" value="Methyltranfer_dom"/>
</dbReference>
<evidence type="ECO:0000256" key="7">
    <source>
        <dbReference type="ARBA" id="ARBA00022692"/>
    </source>
</evidence>
<comment type="subcellular location">
    <subcellularLocation>
        <location evidence="3">Cytoplasm</location>
        <location evidence="3">Cytoskeleton</location>
        <location evidence="3">Microtubule organizing center</location>
        <location evidence="3">Centrosome</location>
    </subcellularLocation>
    <subcellularLocation>
        <location evidence="2">Cytoplasm</location>
        <location evidence="2">Cytoskeleton</location>
        <location evidence="2">Spindle</location>
    </subcellularLocation>
    <subcellularLocation>
        <location evidence="4">Membrane</location>
        <topology evidence="4">Single-pass type I membrane protein</topology>
    </subcellularLocation>
    <subcellularLocation>
        <location evidence="1">Mitochondrion</location>
    </subcellularLocation>
</comment>
<dbReference type="SUPFAM" id="SSF53335">
    <property type="entry name" value="S-adenosyl-L-methionine-dependent methyltransferases"/>
    <property type="match status" value="1"/>
</dbReference>
<evidence type="ECO:0000256" key="11">
    <source>
        <dbReference type="ARBA" id="ARBA00023128"/>
    </source>
</evidence>
<reference evidence="21" key="1">
    <citation type="submission" date="2023-01" db="EMBL/GenBank/DDBJ databases">
        <title>Key to firefly adult light organ development and bioluminescence: homeobox transcription factors regulate luciferase expression and transportation to peroxisome.</title>
        <authorList>
            <person name="Fu X."/>
        </authorList>
    </citation>
    <scope>NUCLEOTIDE SEQUENCE [LARGE SCALE GENOMIC DNA]</scope>
</reference>
<keyword evidence="21" id="KW-1185">Reference proteome</keyword>
<evidence type="ECO:0000256" key="18">
    <source>
        <dbReference type="SAM" id="Phobius"/>
    </source>
</evidence>
<keyword evidence="6" id="KW-0132">Cell division</keyword>
<keyword evidence="13" id="KW-0206">Cytoskeleton</keyword>
<proteinExistence type="inferred from homology"/>
<evidence type="ECO:0000256" key="3">
    <source>
        <dbReference type="ARBA" id="ARBA00004300"/>
    </source>
</evidence>
<evidence type="ECO:0000256" key="2">
    <source>
        <dbReference type="ARBA" id="ARBA00004186"/>
    </source>
</evidence>
<keyword evidence="14" id="KW-0131">Cell cycle</keyword>
<organism evidence="20 21">
    <name type="scientific">Aquatica leii</name>
    <dbReference type="NCBI Taxonomy" id="1421715"/>
    <lineage>
        <taxon>Eukaryota</taxon>
        <taxon>Metazoa</taxon>
        <taxon>Ecdysozoa</taxon>
        <taxon>Arthropoda</taxon>
        <taxon>Hexapoda</taxon>
        <taxon>Insecta</taxon>
        <taxon>Pterygota</taxon>
        <taxon>Neoptera</taxon>
        <taxon>Endopterygota</taxon>
        <taxon>Coleoptera</taxon>
        <taxon>Polyphaga</taxon>
        <taxon>Elateriformia</taxon>
        <taxon>Elateroidea</taxon>
        <taxon>Lampyridae</taxon>
        <taxon>Luciolinae</taxon>
        <taxon>Aquatica</taxon>
    </lineage>
</organism>
<dbReference type="GO" id="GO:0005739">
    <property type="term" value="C:mitochondrion"/>
    <property type="evidence" value="ECO:0007669"/>
    <property type="project" value="UniProtKB-SubCell"/>
</dbReference>
<evidence type="ECO:0000256" key="16">
    <source>
        <dbReference type="ARBA" id="ARBA00068227"/>
    </source>
</evidence>
<feature type="region of interest" description="Disordered" evidence="17">
    <location>
        <begin position="777"/>
        <end position="802"/>
    </location>
</feature>
<dbReference type="Proteomes" id="UP001353858">
    <property type="component" value="Unassembled WGS sequence"/>
</dbReference>
<dbReference type="Pfam" id="PF05439">
    <property type="entry name" value="JTB"/>
    <property type="match status" value="1"/>
</dbReference>
<dbReference type="InterPro" id="IPR008657">
    <property type="entry name" value="JTB"/>
</dbReference>
<keyword evidence="12 18" id="KW-0472">Membrane</keyword>
<evidence type="ECO:0000256" key="12">
    <source>
        <dbReference type="ARBA" id="ARBA00023136"/>
    </source>
</evidence>
<comment type="caution">
    <text evidence="20">The sequence shown here is derived from an EMBL/GenBank/DDBJ whole genome shotgun (WGS) entry which is preliminary data.</text>
</comment>
<keyword evidence="11" id="KW-0496">Mitochondrion</keyword>
<dbReference type="PANTHER" id="PTHR13369">
    <property type="match status" value="1"/>
</dbReference>
<evidence type="ECO:0000256" key="1">
    <source>
        <dbReference type="ARBA" id="ARBA00004173"/>
    </source>
</evidence>
<evidence type="ECO:0000256" key="5">
    <source>
        <dbReference type="ARBA" id="ARBA00022490"/>
    </source>
</evidence>
<dbReference type="GO" id="GO:0005813">
    <property type="term" value="C:centrosome"/>
    <property type="evidence" value="ECO:0007669"/>
    <property type="project" value="UniProtKB-SubCell"/>
</dbReference>
<dbReference type="PANTHER" id="PTHR13369:SF0">
    <property type="entry name" value="GLUTATHIONE S-TRANSFERASE C-TERMINAL DOMAIN-CONTAINING PROTEIN"/>
    <property type="match status" value="1"/>
</dbReference>
<evidence type="ECO:0000256" key="9">
    <source>
        <dbReference type="ARBA" id="ARBA00022776"/>
    </source>
</evidence>
<dbReference type="Gene3D" id="3.30.720.220">
    <property type="match status" value="1"/>
</dbReference>
<feature type="transmembrane region" description="Helical" evidence="18">
    <location>
        <begin position="110"/>
        <end position="130"/>
    </location>
</feature>
<evidence type="ECO:0000256" key="17">
    <source>
        <dbReference type="SAM" id="MobiDB-lite"/>
    </source>
</evidence>
<dbReference type="Gene3D" id="3.40.50.150">
    <property type="entry name" value="Vaccinia Virus protein VP39"/>
    <property type="match status" value="1"/>
</dbReference>
<keyword evidence="9" id="KW-0498">Mitosis</keyword>
<evidence type="ECO:0000256" key="10">
    <source>
        <dbReference type="ARBA" id="ARBA00022989"/>
    </source>
</evidence>
<evidence type="ECO:0000313" key="21">
    <source>
        <dbReference type="Proteomes" id="UP001353858"/>
    </source>
</evidence>
<dbReference type="EMBL" id="JARPUR010000001">
    <property type="protein sequence ID" value="KAK4883800.1"/>
    <property type="molecule type" value="Genomic_DNA"/>
</dbReference>
<keyword evidence="7 18" id="KW-0812">Transmembrane</keyword>
<keyword evidence="10 18" id="KW-1133">Transmembrane helix</keyword>
<evidence type="ECO:0000256" key="6">
    <source>
        <dbReference type="ARBA" id="ARBA00022618"/>
    </source>
</evidence>
<evidence type="ECO:0000256" key="4">
    <source>
        <dbReference type="ARBA" id="ARBA00004479"/>
    </source>
</evidence>
<sequence>MIESCPRKRMLLGITFLGTLTVCVLFVESHWTQQNNTRKRSFRVEQNSTCFEREKYEIVQECQPCTDFEIASKSIGVCIHTHYKEVLKCASGEMVTRSCDKVAYIEEHQFWKFESFMFISALISTFLVYVRKKVLNKRMLQRARLNKDTFEIDLESLIVIYVHKICQSEEVILNISVTENYNTNPLFKINHNNDYKICKNIPEIANYCKWPVVVVNNIVTAGLSSVCRQIIKHSANKNALALLGFREACLMACNEVSIWTKFCEVDIVSTVKNFLIHPEDYFKNNSFYVPIDMSRFEKHMCEPVKIHNVYKLARLKSNNKLLSSNVPVEQLNLDHKFSEGPFMTLSDVLLYPCFQIIFKTFDKNVLEPHLPLTLNWFQNVCCDLKQFEIEFDLCDKFSYTFSNIVQYPVSKKSLYTSDTKRYKPQSRVYTKQSGVEKALIISKGLANKINSEDPFGNEISFSWSELPLDASPESGALPASRQSRKCQQLENLAKATIKAAQLKENNVIVDFCSGSGHLGILIAVLLPKSHVILVENKEKSLTRAFERIKKMKLTNVSLVQSNLDYFVANFSIGLALHACGVATDLVIQNCIEIKANFICCPCCYGGIHDCHHLTYPRNQTHEEENVKTAQGYLCMNIIDTDRMLYARECGYKVHLSKLSPPTCTPKNNLLVDELDYKLRIRNVEIRGNVHDKRKMLRCLLKFEKMADTSLIRIASSDGKDELDVCEHKLGFLAAEVDSCVSVILDNELKRLSSRLIHVQDRLSRIVEGDVDLQLTHGLTNKENKDEESCSSDSSHHSSVDGEEQAPVIVDQHTVAPNFPTEDVRQSRPPTDYPPKQCQINQLFAHLQSCVNSLKEAKEFIKKASSEPTKKIHNEMFEILRNELVAGKETYLQTYTELQGSPELENFPWIKTFHSDVRATVAMINVVLKENRSITNLSSTDLNNQGLNLQ</sequence>
<protein>
    <recommendedName>
        <fullName evidence="16">Protein JTB</fullName>
    </recommendedName>
</protein>
<evidence type="ECO:0000256" key="14">
    <source>
        <dbReference type="ARBA" id="ARBA00023306"/>
    </source>
</evidence>
<dbReference type="FunFam" id="3.30.720.220:FF:000001">
    <property type="entry name" value="Jumping translocation breakpoint"/>
    <property type="match status" value="1"/>
</dbReference>
<dbReference type="InterPro" id="IPR029063">
    <property type="entry name" value="SAM-dependent_MTases_sf"/>
</dbReference>
<dbReference type="GO" id="GO:0051301">
    <property type="term" value="P:cell division"/>
    <property type="evidence" value="ECO:0007669"/>
    <property type="project" value="UniProtKB-KW"/>
</dbReference>
<evidence type="ECO:0000256" key="8">
    <source>
        <dbReference type="ARBA" id="ARBA00022729"/>
    </source>
</evidence>
<feature type="transmembrane region" description="Helical" evidence="18">
    <location>
        <begin position="12"/>
        <end position="31"/>
    </location>
</feature>
<evidence type="ECO:0000313" key="20">
    <source>
        <dbReference type="EMBL" id="KAK4883800.1"/>
    </source>
</evidence>
<accession>A0AAN7SSD6</accession>
<name>A0AAN7SSD6_9COLE</name>
<keyword evidence="8" id="KW-0732">Signal</keyword>
<dbReference type="GO" id="GO:0005819">
    <property type="term" value="C:spindle"/>
    <property type="evidence" value="ECO:0007669"/>
    <property type="project" value="UniProtKB-SubCell"/>
</dbReference>
<feature type="compositionally biased region" description="Basic and acidic residues" evidence="17">
    <location>
        <begin position="779"/>
        <end position="799"/>
    </location>
</feature>
<dbReference type="Pfam" id="PF13679">
    <property type="entry name" value="Methyltransf_32"/>
    <property type="match status" value="1"/>
</dbReference>
<evidence type="ECO:0000256" key="13">
    <source>
        <dbReference type="ARBA" id="ARBA00023212"/>
    </source>
</evidence>
<comment type="similarity">
    <text evidence="15">Belongs to the JTB family.</text>
</comment>
<evidence type="ECO:0000259" key="19">
    <source>
        <dbReference type="Pfam" id="PF13679"/>
    </source>
</evidence>
<gene>
    <name evidence="20" type="ORF">RN001_000071</name>
</gene>
<evidence type="ECO:0000256" key="15">
    <source>
        <dbReference type="ARBA" id="ARBA00060886"/>
    </source>
</evidence>